<dbReference type="STRING" id="1796497.GCE9029_00746"/>
<sequence>MGAWKQPVKRINTAAKWLTLTACVVASSPAIGAKAPDRLLLTTQEWFPYQYQEDGELKGPGIDAVKCVMKEMKQPYQLTMTKWDKAQLMVEVGSQHGFFLASQNAIRDTYAVFSEPLDEQNWSWVFLSDSTDVGSDKFKEHVEVAALFGSNKWFWLHKQGYKVERKPRSAKAMLDLLLNGEVGAILANDAVIDETIKQQGVSYRAISRKRVKSNPLGVYFSRNFVEKYPQFIDTFNSSAKKCMGSGYAAIN</sequence>
<gene>
    <name evidence="1" type="ORF">GCE9029_00746</name>
</gene>
<dbReference type="SUPFAM" id="SSF53850">
    <property type="entry name" value="Periplasmic binding protein-like II"/>
    <property type="match status" value="1"/>
</dbReference>
<evidence type="ECO:0000313" key="2">
    <source>
        <dbReference type="Proteomes" id="UP000071641"/>
    </source>
</evidence>
<dbReference type="EMBL" id="FIZX01000001">
    <property type="protein sequence ID" value="CZF78286.1"/>
    <property type="molecule type" value="Genomic_DNA"/>
</dbReference>
<dbReference type="RefSeq" id="WP_082804264.1">
    <property type="nucleotide sequence ID" value="NZ_FIZX01000001.1"/>
</dbReference>
<dbReference type="Gene3D" id="3.40.190.10">
    <property type="entry name" value="Periplasmic binding protein-like II"/>
    <property type="match status" value="2"/>
</dbReference>
<evidence type="ECO:0000313" key="1">
    <source>
        <dbReference type="EMBL" id="CZF78286.1"/>
    </source>
</evidence>
<reference evidence="2" key="1">
    <citation type="submission" date="2016-02" db="EMBL/GenBank/DDBJ databases">
        <authorList>
            <person name="Rodrigo-Torres Lidia"/>
            <person name="Arahal R.David."/>
        </authorList>
    </citation>
    <scope>NUCLEOTIDE SEQUENCE [LARGE SCALE GENOMIC DNA]</scope>
    <source>
        <strain evidence="2">CECT 9029</strain>
    </source>
</reference>
<protein>
    <submittedName>
        <fullName evidence="1">Bacterial extracellular solute-binding proteins, family 3</fullName>
    </submittedName>
</protein>
<accession>A0A128EW96</accession>
<keyword evidence="2" id="KW-1185">Reference proteome</keyword>
<name>A0A128EW96_9GAMM</name>
<dbReference type="Proteomes" id="UP000071641">
    <property type="component" value="Unassembled WGS sequence"/>
</dbReference>
<organism evidence="1 2">
    <name type="scientific">Grimontia celer</name>
    <dbReference type="NCBI Taxonomy" id="1796497"/>
    <lineage>
        <taxon>Bacteria</taxon>
        <taxon>Pseudomonadati</taxon>
        <taxon>Pseudomonadota</taxon>
        <taxon>Gammaproteobacteria</taxon>
        <taxon>Vibrionales</taxon>
        <taxon>Vibrionaceae</taxon>
        <taxon>Grimontia</taxon>
    </lineage>
</organism>
<dbReference type="AlphaFoldDB" id="A0A128EW96"/>
<dbReference type="OrthoDB" id="5453932at2"/>
<proteinExistence type="predicted"/>